<organism evidence="1 2">
    <name type="scientific">Clavelina lepadiformis</name>
    <name type="common">Light-bulb sea squirt</name>
    <name type="synonym">Ascidia lepadiformis</name>
    <dbReference type="NCBI Taxonomy" id="159417"/>
    <lineage>
        <taxon>Eukaryota</taxon>
        <taxon>Metazoa</taxon>
        <taxon>Chordata</taxon>
        <taxon>Tunicata</taxon>
        <taxon>Ascidiacea</taxon>
        <taxon>Aplousobranchia</taxon>
        <taxon>Clavelinidae</taxon>
        <taxon>Clavelina</taxon>
    </lineage>
</organism>
<evidence type="ECO:0000313" key="1">
    <source>
        <dbReference type="EMBL" id="CAK8696256.1"/>
    </source>
</evidence>
<proteinExistence type="predicted"/>
<gene>
    <name evidence="1" type="ORF">CVLEPA_LOCUS29426</name>
</gene>
<keyword evidence="2" id="KW-1185">Reference proteome</keyword>
<reference evidence="1 2" key="1">
    <citation type="submission" date="2024-02" db="EMBL/GenBank/DDBJ databases">
        <authorList>
            <person name="Daric V."/>
            <person name="Darras S."/>
        </authorList>
    </citation>
    <scope>NUCLEOTIDE SEQUENCE [LARGE SCALE GENOMIC DNA]</scope>
</reference>
<protein>
    <submittedName>
        <fullName evidence="1">Uncharacterized protein</fullName>
    </submittedName>
</protein>
<accession>A0ABP0GZ72</accession>
<name>A0ABP0GZ72_CLALP</name>
<dbReference type="Proteomes" id="UP001642483">
    <property type="component" value="Unassembled WGS sequence"/>
</dbReference>
<comment type="caution">
    <text evidence="1">The sequence shown here is derived from an EMBL/GenBank/DDBJ whole genome shotgun (WGS) entry which is preliminary data.</text>
</comment>
<dbReference type="EMBL" id="CAWYQH010000152">
    <property type="protein sequence ID" value="CAK8696256.1"/>
    <property type="molecule type" value="Genomic_DNA"/>
</dbReference>
<sequence length="93" mass="10248">MQATGIFHRPTSTAIKNSKSPIKVKANKTCSLRSSSIPSEVSTSSTSQCDVFAKVGRIPDPILEKEWILTWSLVDKQPSTSEKSFEEIPPKNL</sequence>
<evidence type="ECO:0000313" key="2">
    <source>
        <dbReference type="Proteomes" id="UP001642483"/>
    </source>
</evidence>